<sequence length="225" mass="24130">MDSENPPEDLPENDLTQRPEGHQLQGPGHTVRNQVSGDIQGNFYQVINHAPAMGGALPQTRSPAGRPDQRRRAQDFLVSVNEQALRHADDSFRMSMVVMGTGALVIAIGVVLSLILALLSTTGAGSVTAVLASSVTGGTILSLGTALALHSHRSRKHLADQAQKVHDELRLEEAIDRVMDITSSLNDPTQGDNLRMMAALRILGLEPTQESVSALIQAQRNRDPG</sequence>
<accession>A0A975LA35</accession>
<keyword evidence="2" id="KW-1133">Transmembrane helix</keyword>
<reference evidence="4" key="1">
    <citation type="submission" date="2021-05" db="EMBL/GenBank/DDBJ databases">
        <authorList>
            <person name="Kaiqin L."/>
            <person name="Jian G."/>
        </authorList>
    </citation>
    <scope>NUCLEOTIDE SEQUENCE</scope>
    <source>
        <strain evidence="4">HDS5</strain>
    </source>
</reference>
<dbReference type="Pfam" id="PF20712">
    <property type="entry name" value="CyanoTRADDas_TM"/>
    <property type="match status" value="1"/>
</dbReference>
<dbReference type="EMBL" id="CP074402">
    <property type="protein sequence ID" value="QVJ01366.1"/>
    <property type="molecule type" value="Genomic_DNA"/>
</dbReference>
<feature type="transmembrane region" description="Helical" evidence="2">
    <location>
        <begin position="125"/>
        <end position="149"/>
    </location>
</feature>
<evidence type="ECO:0000313" key="4">
    <source>
        <dbReference type="EMBL" id="QVJ01366.1"/>
    </source>
</evidence>
<keyword evidence="2" id="KW-0472">Membrane</keyword>
<name>A0A975LA35_9ACTN</name>
<feature type="region of interest" description="Disordered" evidence="1">
    <location>
        <begin position="1"/>
        <end position="35"/>
    </location>
</feature>
<dbReference type="AlphaFoldDB" id="A0A975LA35"/>
<evidence type="ECO:0000256" key="2">
    <source>
        <dbReference type="SAM" id="Phobius"/>
    </source>
</evidence>
<feature type="compositionally biased region" description="Acidic residues" evidence="1">
    <location>
        <begin position="1"/>
        <end position="12"/>
    </location>
</feature>
<dbReference type="InterPro" id="IPR048567">
    <property type="entry name" value="CyanoTRADDas_TM"/>
</dbReference>
<protein>
    <recommendedName>
        <fullName evidence="3">Cyanobacterial TRADD-N associated 2 transmembrane domain-containing protein</fullName>
    </recommendedName>
</protein>
<feature type="domain" description="Cyanobacterial TRADD-N associated 2 transmembrane" evidence="3">
    <location>
        <begin position="83"/>
        <end position="158"/>
    </location>
</feature>
<dbReference type="Proteomes" id="UP000682416">
    <property type="component" value="Chromosome"/>
</dbReference>
<evidence type="ECO:0000259" key="3">
    <source>
        <dbReference type="Pfam" id="PF20712"/>
    </source>
</evidence>
<gene>
    <name evidence="4" type="ORF">KGD82_25375</name>
</gene>
<keyword evidence="2" id="KW-0812">Transmembrane</keyword>
<proteinExistence type="predicted"/>
<dbReference type="KEGG" id="nec:KGD82_25375"/>
<evidence type="ECO:0000313" key="5">
    <source>
        <dbReference type="Proteomes" id="UP000682416"/>
    </source>
</evidence>
<organism evidence="4 5">
    <name type="scientific">Nocardiopsis eucommiae</name>
    <dbReference type="NCBI Taxonomy" id="2831970"/>
    <lineage>
        <taxon>Bacteria</taxon>
        <taxon>Bacillati</taxon>
        <taxon>Actinomycetota</taxon>
        <taxon>Actinomycetes</taxon>
        <taxon>Streptosporangiales</taxon>
        <taxon>Nocardiopsidaceae</taxon>
        <taxon>Nocardiopsis</taxon>
    </lineage>
</organism>
<evidence type="ECO:0000256" key="1">
    <source>
        <dbReference type="SAM" id="MobiDB-lite"/>
    </source>
</evidence>
<keyword evidence="5" id="KW-1185">Reference proteome</keyword>
<feature type="transmembrane region" description="Helical" evidence="2">
    <location>
        <begin position="96"/>
        <end position="119"/>
    </location>
</feature>